<dbReference type="Proteomes" id="UP000300879">
    <property type="component" value="Chromosome"/>
</dbReference>
<dbReference type="AlphaFoldDB" id="A0A4P8XMZ0"/>
<dbReference type="GO" id="GO:0016787">
    <property type="term" value="F:hydrolase activity"/>
    <property type="evidence" value="ECO:0007669"/>
    <property type="project" value="UniProtKB-KW"/>
</dbReference>
<dbReference type="SUPFAM" id="SSF53649">
    <property type="entry name" value="Alkaline phosphatase-like"/>
    <property type="match status" value="1"/>
</dbReference>
<protein>
    <submittedName>
        <fullName evidence="6">Mucin-desulfating sulfatase (N-acetylglucosamine-6-sulfatase)</fullName>
    </submittedName>
</protein>
<dbReference type="RefSeq" id="WP_138226478.1">
    <property type="nucleotide sequence ID" value="NZ_CP040396.1"/>
</dbReference>
<evidence type="ECO:0000259" key="5">
    <source>
        <dbReference type="Pfam" id="PF00884"/>
    </source>
</evidence>
<accession>A0A4P8XMZ0</accession>
<organism evidence="6 7">
    <name type="scientific">Paenibacillus algicola</name>
    <dbReference type="NCBI Taxonomy" id="2565926"/>
    <lineage>
        <taxon>Bacteria</taxon>
        <taxon>Bacillati</taxon>
        <taxon>Bacillota</taxon>
        <taxon>Bacilli</taxon>
        <taxon>Bacillales</taxon>
        <taxon>Paenibacillaceae</taxon>
        <taxon>Paenibacillus</taxon>
    </lineage>
</organism>
<evidence type="ECO:0000313" key="6">
    <source>
        <dbReference type="EMBL" id="QCT03635.1"/>
    </source>
</evidence>
<dbReference type="CDD" id="cd16031">
    <property type="entry name" value="G6S_like"/>
    <property type="match status" value="1"/>
</dbReference>
<gene>
    <name evidence="6" type="ORF">E6C60_2924</name>
</gene>
<dbReference type="InterPro" id="IPR017850">
    <property type="entry name" value="Alkaline_phosphatase_core_sf"/>
</dbReference>
<dbReference type="EMBL" id="CP040396">
    <property type="protein sequence ID" value="QCT03635.1"/>
    <property type="molecule type" value="Genomic_DNA"/>
</dbReference>
<name>A0A4P8XMZ0_9BACL</name>
<feature type="domain" description="Sulfatase N-terminal" evidence="5">
    <location>
        <begin position="5"/>
        <end position="363"/>
    </location>
</feature>
<dbReference type="KEGG" id="palo:E6C60_2924"/>
<comment type="similarity">
    <text evidence="1">Belongs to the sulfatase family.</text>
</comment>
<dbReference type="InterPro" id="IPR024607">
    <property type="entry name" value="Sulfatase_CS"/>
</dbReference>
<evidence type="ECO:0000256" key="3">
    <source>
        <dbReference type="ARBA" id="ARBA00022801"/>
    </source>
</evidence>
<dbReference type="PANTHER" id="PTHR43108">
    <property type="entry name" value="N-ACETYLGLUCOSAMINE-6-SULFATASE FAMILY MEMBER"/>
    <property type="match status" value="1"/>
</dbReference>
<dbReference type="OrthoDB" id="9762324at2"/>
<dbReference type="PROSITE" id="PS00523">
    <property type="entry name" value="SULFATASE_1"/>
    <property type="match status" value="1"/>
</dbReference>
<dbReference type="InterPro" id="IPR000917">
    <property type="entry name" value="Sulfatase_N"/>
</dbReference>
<proteinExistence type="inferred from homology"/>
<dbReference type="PANTHER" id="PTHR43108:SF6">
    <property type="entry name" value="N-SULPHOGLUCOSAMINE SULPHOHYDROLASE"/>
    <property type="match status" value="1"/>
</dbReference>
<sequence length="498" mass="56900">MTQRPNIVYIMSDDHASNAISCYGSRLSSVFKTPNLDRIAREGVRMDHYYSTNAICTPARATIMTGQYGHINGVRTLSDAWDPAKGPNMAELFMQHGYETAIFGKWHLHCEPSGFYEYSVLTGQGGQGTYQNPEFISTDGQSRQHTGYVTDIITDMTVDWLQKRSRRKTGKPFFLMCHHKASHDFWEYAARHEHLLDGIQVPVPESLFEDKCHRSSASRNYGSSVTPRNAARSLYADFCEEDYVTGPLRGTEHLTFEEKGFAAYQKYLKDYLRTVAGIDDSVGRILAQLEAAGELEQTIILYTSDQGMFLGEHDYQDKRWSYEESLRAPLLIRYPQEIPAGRVCTDLMANLDMAPTLLDYAGIPVPEVMQGVSQRDVIRGETETEVRSSIYFRYWMHLAHKHDNPAHYGIRTKEYKLIYYYGLPLDASGALQTPTPTGWELYDMVADPYELCNLYEDTRYADVIQSLKEKLGQLKAFYHDDDLQYPELLELLDVDSVT</sequence>
<evidence type="ECO:0000313" key="7">
    <source>
        <dbReference type="Proteomes" id="UP000300879"/>
    </source>
</evidence>
<evidence type="ECO:0000256" key="4">
    <source>
        <dbReference type="ARBA" id="ARBA00023180"/>
    </source>
</evidence>
<keyword evidence="4" id="KW-0325">Glycoprotein</keyword>
<dbReference type="Pfam" id="PF00884">
    <property type="entry name" value="Sulfatase"/>
    <property type="match status" value="1"/>
</dbReference>
<keyword evidence="7" id="KW-1185">Reference proteome</keyword>
<evidence type="ECO:0000256" key="1">
    <source>
        <dbReference type="ARBA" id="ARBA00008779"/>
    </source>
</evidence>
<reference evidence="6 7" key="1">
    <citation type="submission" date="2019-05" db="EMBL/GenBank/DDBJ databases">
        <authorList>
            <person name="Chen C."/>
        </authorList>
    </citation>
    <scope>NUCLEOTIDE SEQUENCE [LARGE SCALE GENOMIC DNA]</scope>
    <source>
        <strain evidence="6 7">HB172198</strain>
    </source>
</reference>
<keyword evidence="3" id="KW-0378">Hydrolase</keyword>
<evidence type="ECO:0000256" key="2">
    <source>
        <dbReference type="ARBA" id="ARBA00022729"/>
    </source>
</evidence>
<dbReference type="Gene3D" id="3.40.720.10">
    <property type="entry name" value="Alkaline Phosphatase, subunit A"/>
    <property type="match status" value="1"/>
</dbReference>
<keyword evidence="2" id="KW-0732">Signal</keyword>